<dbReference type="Proteomes" id="UP000291338">
    <property type="component" value="Unassembled WGS sequence"/>
</dbReference>
<organism evidence="1 2">
    <name type="scientific">Pseudoalteromonas phenolica</name>
    <dbReference type="NCBI Taxonomy" id="161398"/>
    <lineage>
        <taxon>Bacteria</taxon>
        <taxon>Pseudomonadati</taxon>
        <taxon>Pseudomonadota</taxon>
        <taxon>Gammaproteobacteria</taxon>
        <taxon>Alteromonadales</taxon>
        <taxon>Pseudoalteromonadaceae</taxon>
        <taxon>Pseudoalteromonas</taxon>
    </lineage>
</organism>
<sequence>MEDPDIYRINMFLKSEIRKEALSDKKIAIFTEDAEARILLTEIFNCLAEDCEKFARIQHYFHLVDINLGSENLRDLFKDRFLSKTTLKSICILDGDKTDNNKGLDARVLSLPEEGSPEQVVFKHLVNMSDDPTLTGDFWEQHQVEMEGYSYTWLQNEELISKANTLLV</sequence>
<evidence type="ECO:0000313" key="2">
    <source>
        <dbReference type="Proteomes" id="UP000291338"/>
    </source>
</evidence>
<dbReference type="AlphaFoldDB" id="A0A4Q7IGL9"/>
<comment type="caution">
    <text evidence="1">The sequence shown here is derived from an EMBL/GenBank/DDBJ whole genome shotgun (WGS) entry which is preliminary data.</text>
</comment>
<accession>A0A4Q7IGL9</accession>
<evidence type="ECO:0000313" key="1">
    <source>
        <dbReference type="EMBL" id="RZQ51173.1"/>
    </source>
</evidence>
<dbReference type="RefSeq" id="WP_130257390.1">
    <property type="nucleotide sequence ID" value="NZ_PPSX01000162.1"/>
</dbReference>
<protein>
    <submittedName>
        <fullName evidence="1">Uncharacterized protein</fullName>
    </submittedName>
</protein>
<dbReference type="EMBL" id="PPSX01000162">
    <property type="protein sequence ID" value="RZQ51173.1"/>
    <property type="molecule type" value="Genomic_DNA"/>
</dbReference>
<gene>
    <name evidence="1" type="ORF">C1E23_20970</name>
</gene>
<reference evidence="1 2" key="1">
    <citation type="submission" date="2018-01" db="EMBL/GenBank/DDBJ databases">
        <title>Co-occurrence of chitin degradation, pigmentation and bioactivity in marine Pseudoalteromonas.</title>
        <authorList>
            <person name="Paulsen S."/>
            <person name="Gram L."/>
            <person name="Machado H."/>
        </authorList>
    </citation>
    <scope>NUCLEOTIDE SEQUENCE [LARGE SCALE GENOMIC DNA]</scope>
    <source>
        <strain evidence="1 2">S3898</strain>
    </source>
</reference>
<proteinExistence type="predicted"/>
<name>A0A4Q7IGL9_9GAMM</name>